<accession>A8BF72</accession>
<reference evidence="1 2" key="1">
    <citation type="journal article" date="2007" name="Science">
        <title>Genomic minimalism in the early diverging intestinal parasite Giardia lamblia.</title>
        <authorList>
            <person name="Morrison H.G."/>
            <person name="McArthur A.G."/>
            <person name="Gillin F.D."/>
            <person name="Aley S.B."/>
            <person name="Adam R.D."/>
            <person name="Olsen G.J."/>
            <person name="Best A.A."/>
            <person name="Cande W.Z."/>
            <person name="Chen F."/>
            <person name="Cipriano M.J."/>
            <person name="Davids B.J."/>
            <person name="Dawson S.C."/>
            <person name="Elmendorf H.G."/>
            <person name="Hehl A.B."/>
            <person name="Holder M.E."/>
            <person name="Huse S.M."/>
            <person name="Kim U.U."/>
            <person name="Lasek-Nesselquist E."/>
            <person name="Manning G."/>
            <person name="Nigam A."/>
            <person name="Nixon J.E."/>
            <person name="Palm D."/>
            <person name="Passamaneck N.E."/>
            <person name="Prabhu A."/>
            <person name="Reich C.I."/>
            <person name="Reiner D.S."/>
            <person name="Samuelson J."/>
            <person name="Svard S.G."/>
            <person name="Sogin M.L."/>
        </authorList>
    </citation>
    <scope>NUCLEOTIDE SEQUENCE [LARGE SCALE GENOMIC DNA]</scope>
    <source>
        <strain evidence="1 2">WB C6</strain>
    </source>
</reference>
<dbReference type="Proteomes" id="UP000001548">
    <property type="component" value="Unassembled WGS sequence"/>
</dbReference>
<dbReference type="VEuPathDB" id="GiardiaDB:GL50803_761"/>
<evidence type="ECO:0000313" key="1">
    <source>
        <dbReference type="EMBL" id="KAE8305710.1"/>
    </source>
</evidence>
<gene>
    <name evidence="1" type="ORF">GL50803_00761</name>
</gene>
<protein>
    <submittedName>
        <fullName evidence="1">Uncharacterized protein</fullName>
    </submittedName>
</protein>
<proteinExistence type="predicted"/>
<organism evidence="1 2">
    <name type="scientific">Giardia intestinalis (strain ATCC 50803 / WB clone C6)</name>
    <name type="common">Giardia lamblia</name>
    <dbReference type="NCBI Taxonomy" id="184922"/>
    <lineage>
        <taxon>Eukaryota</taxon>
        <taxon>Metamonada</taxon>
        <taxon>Diplomonadida</taxon>
        <taxon>Hexamitidae</taxon>
        <taxon>Giardiinae</taxon>
        <taxon>Giardia</taxon>
    </lineage>
</organism>
<evidence type="ECO:0000313" key="2">
    <source>
        <dbReference type="Proteomes" id="UP000001548"/>
    </source>
</evidence>
<name>A8BF72_GIAIC</name>
<dbReference type="GeneID" id="5700398"/>
<sequence length="147" mass="17137">MLDLRKLNKEDFEQAIATFIERALDLERPEDLNKDEPIYNRSYLQIDPVTHGEYNLTPAVLWSLIVMTLTSYGLTMFTEDDCLCVQYGKIYKFPIEPADEDVLREIHYAIHVEATEDLELFPQTEEEIVAAFKQILGGQIEFHIRPK</sequence>
<comment type="caution">
    <text evidence="1">The sequence shown here is derived from an EMBL/GenBank/DDBJ whole genome shotgun (WGS) entry which is preliminary data.</text>
</comment>
<dbReference type="HOGENOM" id="CLU_1771590_0_0_1"/>
<dbReference type="KEGG" id="gla:GL50803_00761"/>
<dbReference type="AlphaFoldDB" id="A8BF72"/>
<dbReference type="EMBL" id="AACB03000001">
    <property type="protein sequence ID" value="KAE8305710.1"/>
    <property type="molecule type" value="Genomic_DNA"/>
</dbReference>
<dbReference type="RefSeq" id="XP_001707498.1">
    <property type="nucleotide sequence ID" value="XM_001707446.1"/>
</dbReference>
<keyword evidence="2" id="KW-1185">Reference proteome</keyword>